<evidence type="ECO:0000313" key="4">
    <source>
        <dbReference type="Proteomes" id="UP000478090"/>
    </source>
</evidence>
<dbReference type="SUPFAM" id="SSF159501">
    <property type="entry name" value="EreA/ChaN-like"/>
    <property type="match status" value="1"/>
</dbReference>
<proteinExistence type="predicted"/>
<feature type="chain" id="PRO_5047307587" description="Haem-binding uptake Tiki superfamily ChaN domain-containing protein" evidence="1">
    <location>
        <begin position="28"/>
        <end position="281"/>
    </location>
</feature>
<name>A0ABW9VJ90_9BURK</name>
<dbReference type="Proteomes" id="UP000478090">
    <property type="component" value="Unassembled WGS sequence"/>
</dbReference>
<evidence type="ECO:0000259" key="2">
    <source>
        <dbReference type="Pfam" id="PF04187"/>
    </source>
</evidence>
<organism evidence="3 4">
    <name type="scientific">Duganella qianjiadongensis</name>
    <dbReference type="NCBI Taxonomy" id="2692176"/>
    <lineage>
        <taxon>Bacteria</taxon>
        <taxon>Pseudomonadati</taxon>
        <taxon>Pseudomonadota</taxon>
        <taxon>Betaproteobacteria</taxon>
        <taxon>Burkholderiales</taxon>
        <taxon>Oxalobacteraceae</taxon>
        <taxon>Telluria group</taxon>
        <taxon>Duganella</taxon>
    </lineage>
</organism>
<sequence>MIFSFGRTRGLLLLALALLGGCTTVQKPVAEQAAQNVAPAQVWLLGEVHDNPAGHQQRYALLQQRVEQGWRPALVLEQFDRENQDLLDKAQKSCLDAQCLIRVAGGGRWDWQQYYPLLQLALDYHLPLVAGNLSRADASRVVRDGMRAVFDAQSMRDYQLEQALPADLRAAQAAEIAASHCNMLPEMMVDGMVNAQVARDIWMARLIREQRPRDVVLIAGNGHVRKDIAVPHWLARLPPALSVHSVGYTEAAAVPGQYDTVVQVAAPVRPDPCASLKQGAK</sequence>
<reference evidence="3 4" key="1">
    <citation type="submission" date="2019-12" db="EMBL/GenBank/DDBJ databases">
        <title>Novel species isolated from a subtropical stream in China.</title>
        <authorList>
            <person name="Lu H."/>
        </authorList>
    </citation>
    <scope>NUCLEOTIDE SEQUENCE [LARGE SCALE GENOMIC DNA]</scope>
    <source>
        <strain evidence="3 4">CY13W</strain>
    </source>
</reference>
<gene>
    <name evidence="3" type="ORF">GTP27_05670</name>
</gene>
<accession>A0ABW9VJ90</accession>
<dbReference type="PROSITE" id="PS51257">
    <property type="entry name" value="PROKAR_LIPOPROTEIN"/>
    <property type="match status" value="1"/>
</dbReference>
<feature type="signal peptide" evidence="1">
    <location>
        <begin position="1"/>
        <end position="27"/>
    </location>
</feature>
<dbReference type="Gene3D" id="3.40.50.11550">
    <property type="match status" value="2"/>
</dbReference>
<evidence type="ECO:0000313" key="3">
    <source>
        <dbReference type="EMBL" id="MYM38812.1"/>
    </source>
</evidence>
<feature type="domain" description="Haem-binding uptake Tiki superfamily ChaN" evidence="2">
    <location>
        <begin position="34"/>
        <end position="234"/>
    </location>
</feature>
<keyword evidence="1" id="KW-0732">Signal</keyword>
<dbReference type="EMBL" id="WWCM01000002">
    <property type="protein sequence ID" value="MYM38812.1"/>
    <property type="molecule type" value="Genomic_DNA"/>
</dbReference>
<comment type="caution">
    <text evidence="3">The sequence shown here is derived from an EMBL/GenBank/DDBJ whole genome shotgun (WGS) entry which is preliminary data.</text>
</comment>
<dbReference type="Pfam" id="PF04187">
    <property type="entry name" value="Cofac_haem_bdg"/>
    <property type="match status" value="1"/>
</dbReference>
<dbReference type="CDD" id="cd14727">
    <property type="entry name" value="ChanN-like"/>
    <property type="match status" value="1"/>
</dbReference>
<keyword evidence="4" id="KW-1185">Reference proteome</keyword>
<evidence type="ECO:0000256" key="1">
    <source>
        <dbReference type="SAM" id="SignalP"/>
    </source>
</evidence>
<protein>
    <recommendedName>
        <fullName evidence="2">Haem-binding uptake Tiki superfamily ChaN domain-containing protein</fullName>
    </recommendedName>
</protein>
<dbReference type="InterPro" id="IPR007314">
    <property type="entry name" value="Cofac_haem-bd_dom"/>
</dbReference>